<dbReference type="HOGENOM" id="CLU_986911_0_0_1"/>
<dbReference type="Gene3D" id="1.20.58.1070">
    <property type="match status" value="1"/>
</dbReference>
<dbReference type="GeneID" id="19114008"/>
<organism evidence="3 4">
    <name type="scientific">Baudoinia panamericana (strain UAMH 10762)</name>
    <name type="common">Angels' share fungus</name>
    <name type="synonym">Baudoinia compniacensis (strain UAMH 10762)</name>
    <dbReference type="NCBI Taxonomy" id="717646"/>
    <lineage>
        <taxon>Eukaryota</taxon>
        <taxon>Fungi</taxon>
        <taxon>Dikarya</taxon>
        <taxon>Ascomycota</taxon>
        <taxon>Pezizomycotina</taxon>
        <taxon>Dothideomycetes</taxon>
        <taxon>Dothideomycetidae</taxon>
        <taxon>Mycosphaerellales</taxon>
        <taxon>Teratosphaeriaceae</taxon>
        <taxon>Baudoinia</taxon>
    </lineage>
</organism>
<keyword evidence="4" id="KW-1185">Reference proteome</keyword>
<dbReference type="KEGG" id="bcom:BAUCODRAFT_406566"/>
<dbReference type="Proteomes" id="UP000011761">
    <property type="component" value="Unassembled WGS sequence"/>
</dbReference>
<proteinExistence type="inferred from homology"/>
<dbReference type="InterPro" id="IPR035426">
    <property type="entry name" value="Gemin2/Brr1"/>
</dbReference>
<dbReference type="GO" id="GO:0005634">
    <property type="term" value="C:nucleus"/>
    <property type="evidence" value="ECO:0007669"/>
    <property type="project" value="TreeGrafter"/>
</dbReference>
<protein>
    <submittedName>
        <fullName evidence="3">Uncharacterized protein</fullName>
    </submittedName>
</protein>
<dbReference type="RefSeq" id="XP_007674778.1">
    <property type="nucleotide sequence ID" value="XM_007676588.1"/>
</dbReference>
<feature type="compositionally biased region" description="Polar residues" evidence="2">
    <location>
        <begin position="222"/>
        <end position="233"/>
    </location>
</feature>
<reference evidence="3 4" key="1">
    <citation type="journal article" date="2012" name="PLoS Pathog.">
        <title>Diverse lifestyles and strategies of plant pathogenesis encoded in the genomes of eighteen Dothideomycetes fungi.</title>
        <authorList>
            <person name="Ohm R.A."/>
            <person name="Feau N."/>
            <person name="Henrissat B."/>
            <person name="Schoch C.L."/>
            <person name="Horwitz B.A."/>
            <person name="Barry K.W."/>
            <person name="Condon B.J."/>
            <person name="Copeland A.C."/>
            <person name="Dhillon B."/>
            <person name="Glaser F."/>
            <person name="Hesse C.N."/>
            <person name="Kosti I."/>
            <person name="LaButti K."/>
            <person name="Lindquist E.A."/>
            <person name="Lucas S."/>
            <person name="Salamov A.A."/>
            <person name="Bradshaw R.E."/>
            <person name="Ciuffetti L."/>
            <person name="Hamelin R.C."/>
            <person name="Kema G.H.J."/>
            <person name="Lawrence C."/>
            <person name="Scott J.A."/>
            <person name="Spatafora J.W."/>
            <person name="Turgeon B.G."/>
            <person name="de Wit P.J.G.M."/>
            <person name="Zhong S."/>
            <person name="Goodwin S.B."/>
            <person name="Grigoriev I.V."/>
        </authorList>
    </citation>
    <scope>NUCLEOTIDE SEQUENCE [LARGE SCALE GENOMIC DNA]</scope>
    <source>
        <strain evidence="3 4">UAMH 10762</strain>
    </source>
</reference>
<accession>M2NF49</accession>
<evidence type="ECO:0000313" key="4">
    <source>
        <dbReference type="Proteomes" id="UP000011761"/>
    </source>
</evidence>
<name>M2NF49_BAUPA</name>
<dbReference type="Pfam" id="PF04938">
    <property type="entry name" value="SIP1"/>
    <property type="match status" value="1"/>
</dbReference>
<dbReference type="EMBL" id="KB445553">
    <property type="protein sequence ID" value="EMC97879.1"/>
    <property type="molecule type" value="Genomic_DNA"/>
</dbReference>
<dbReference type="AlphaFoldDB" id="M2NF49"/>
<evidence type="ECO:0000256" key="2">
    <source>
        <dbReference type="SAM" id="MobiDB-lite"/>
    </source>
</evidence>
<dbReference type="GO" id="GO:0000387">
    <property type="term" value="P:spliceosomal snRNP assembly"/>
    <property type="evidence" value="ECO:0007669"/>
    <property type="project" value="InterPro"/>
</dbReference>
<evidence type="ECO:0000256" key="1">
    <source>
        <dbReference type="ARBA" id="ARBA00025758"/>
    </source>
</evidence>
<dbReference type="OMA" id="HQNSGID"/>
<comment type="similarity">
    <text evidence="1">Belongs to the gemin-2 family.</text>
</comment>
<dbReference type="GO" id="GO:0032797">
    <property type="term" value="C:SMN complex"/>
    <property type="evidence" value="ECO:0007669"/>
    <property type="project" value="TreeGrafter"/>
</dbReference>
<dbReference type="OrthoDB" id="428895at2759"/>
<dbReference type="eggNOG" id="ENOG502SCAA">
    <property type="taxonomic scope" value="Eukaryota"/>
</dbReference>
<gene>
    <name evidence="3" type="ORF">BAUCODRAFT_406566</name>
</gene>
<feature type="region of interest" description="Disordered" evidence="2">
    <location>
        <begin position="200"/>
        <end position="236"/>
    </location>
</feature>
<evidence type="ECO:0000313" key="3">
    <source>
        <dbReference type="EMBL" id="EMC97879.1"/>
    </source>
</evidence>
<dbReference type="PANTHER" id="PTHR12794">
    <property type="entry name" value="GEMIN2"/>
    <property type="match status" value="1"/>
</dbReference>
<dbReference type="PANTHER" id="PTHR12794:SF0">
    <property type="entry name" value="GEM-ASSOCIATED PROTEIN 2"/>
    <property type="match status" value="1"/>
</dbReference>
<sequence>MPTVFGAGHDNFDKTLYDTVVDDSRGYVSGGAYIGRAMPAAADQLHEIELKDPQTYYAKGLKRRFLEQRRQMHLAPGLAALEELNDKHPISLPSGSNKAYAEWGRLLKTTAPLAVQVRSMEQATVRRLLELTDRLYLLRGKDIDTVTSTWIWSLLARLDDVGTMDNDEVCAIRDLGKKAVLVQLSFRDSAAAKQLDDLGARSSPEAFNPAEVSLEDEEDDATNGTPTTPSNTAIGIPAKRQNTLATLDMIITVVGDVFGQRDLLEFRQKWEATVGASKSTLS</sequence>